<dbReference type="InterPro" id="IPR044059">
    <property type="entry name" value="Csn1/TTC4_wheel"/>
</dbReference>
<feature type="region of interest" description="Disordered" evidence="5">
    <location>
        <begin position="450"/>
        <end position="469"/>
    </location>
</feature>
<evidence type="ECO:0000313" key="7">
    <source>
        <dbReference type="EMBL" id="KAK0539774.1"/>
    </source>
</evidence>
<keyword evidence="2 4" id="KW-0802">TPR repeat</keyword>
<comment type="caution">
    <text evidence="7">The sequence shown here is derived from an EMBL/GenBank/DDBJ whole genome shotgun (WGS) entry which is preliminary data.</text>
</comment>
<feature type="domain" description="Cns1/TTC4 wheel" evidence="6">
    <location>
        <begin position="305"/>
        <end position="445"/>
    </location>
</feature>
<reference evidence="7" key="1">
    <citation type="journal article" date="2023" name="PhytoFront">
        <title>Draft Genome Resources of Seven Strains of Tilletia horrida, Causal Agent of Kernel Smut of Rice.</title>
        <authorList>
            <person name="Khanal S."/>
            <person name="Antony Babu S."/>
            <person name="Zhou X.G."/>
        </authorList>
    </citation>
    <scope>NUCLEOTIDE SEQUENCE</scope>
    <source>
        <strain evidence="7">TX3</strain>
    </source>
</reference>
<dbReference type="CDD" id="cd21377">
    <property type="entry name" value="CTWD_Cns1-like"/>
    <property type="match status" value="1"/>
</dbReference>
<dbReference type="GO" id="GO:0030544">
    <property type="term" value="F:Hsp70 protein binding"/>
    <property type="evidence" value="ECO:0007669"/>
    <property type="project" value="TreeGrafter"/>
</dbReference>
<feature type="compositionally biased region" description="Low complexity" evidence="5">
    <location>
        <begin position="1"/>
        <end position="20"/>
    </location>
</feature>
<feature type="region of interest" description="Disordered" evidence="5">
    <location>
        <begin position="1"/>
        <end position="65"/>
    </location>
</feature>
<accession>A0AAN6GGE9</accession>
<feature type="repeat" description="TPR" evidence="4">
    <location>
        <begin position="109"/>
        <end position="142"/>
    </location>
</feature>
<dbReference type="EMBL" id="JAPDMQ010000025">
    <property type="protein sequence ID" value="KAK0539774.1"/>
    <property type="molecule type" value="Genomic_DNA"/>
</dbReference>
<evidence type="ECO:0000256" key="2">
    <source>
        <dbReference type="ARBA" id="ARBA00022803"/>
    </source>
</evidence>
<dbReference type="Gene3D" id="1.25.40.10">
    <property type="entry name" value="Tetratricopeptide repeat domain"/>
    <property type="match status" value="1"/>
</dbReference>
<feature type="region of interest" description="Disordered" evidence="5">
    <location>
        <begin position="387"/>
        <end position="414"/>
    </location>
</feature>
<evidence type="ECO:0000256" key="4">
    <source>
        <dbReference type="PROSITE-ProRule" id="PRU00339"/>
    </source>
</evidence>
<dbReference type="GO" id="GO:0006457">
    <property type="term" value="P:protein folding"/>
    <property type="evidence" value="ECO:0007669"/>
    <property type="project" value="TreeGrafter"/>
</dbReference>
<dbReference type="PROSITE" id="PS50005">
    <property type="entry name" value="TPR"/>
    <property type="match status" value="1"/>
</dbReference>
<dbReference type="Proteomes" id="UP001176521">
    <property type="component" value="Unassembled WGS sequence"/>
</dbReference>
<proteinExistence type="inferred from homology"/>
<feature type="region of interest" description="Disordered" evidence="5">
    <location>
        <begin position="225"/>
        <end position="246"/>
    </location>
</feature>
<dbReference type="GO" id="GO:0051879">
    <property type="term" value="F:Hsp90 protein binding"/>
    <property type="evidence" value="ECO:0007669"/>
    <property type="project" value="InterPro"/>
</dbReference>
<evidence type="ECO:0000313" key="8">
    <source>
        <dbReference type="Proteomes" id="UP001176521"/>
    </source>
</evidence>
<keyword evidence="8" id="KW-1185">Reference proteome</keyword>
<protein>
    <submittedName>
        <fullName evidence="7">HSP70/90 co-chaperone</fullName>
    </submittedName>
</protein>
<dbReference type="AlphaFoldDB" id="A0AAN6GGE9"/>
<keyword evidence="1" id="KW-0677">Repeat</keyword>
<gene>
    <name evidence="7" type="primary">CNS1_1</name>
    <name evidence="7" type="ORF">OC842_000814</name>
</gene>
<dbReference type="Pfam" id="PF18972">
    <property type="entry name" value="Wheel"/>
    <property type="match status" value="1"/>
</dbReference>
<dbReference type="PANTHER" id="PTHR46035">
    <property type="entry name" value="TETRATRICOPEPTIDE REPEAT PROTEIN 4"/>
    <property type="match status" value="1"/>
</dbReference>
<dbReference type="SUPFAM" id="SSF48452">
    <property type="entry name" value="TPR-like"/>
    <property type="match status" value="1"/>
</dbReference>
<feature type="compositionally biased region" description="Low complexity" evidence="5">
    <location>
        <begin position="393"/>
        <end position="406"/>
    </location>
</feature>
<dbReference type="SMART" id="SM00028">
    <property type="entry name" value="TPR"/>
    <property type="match status" value="3"/>
</dbReference>
<dbReference type="InterPro" id="IPR019734">
    <property type="entry name" value="TPR_rpt"/>
</dbReference>
<dbReference type="GO" id="GO:0005634">
    <property type="term" value="C:nucleus"/>
    <property type="evidence" value="ECO:0007669"/>
    <property type="project" value="TreeGrafter"/>
</dbReference>
<evidence type="ECO:0000259" key="6">
    <source>
        <dbReference type="Pfam" id="PF18972"/>
    </source>
</evidence>
<evidence type="ECO:0000256" key="1">
    <source>
        <dbReference type="ARBA" id="ARBA00022737"/>
    </source>
</evidence>
<organism evidence="7 8">
    <name type="scientific">Tilletia horrida</name>
    <dbReference type="NCBI Taxonomy" id="155126"/>
    <lineage>
        <taxon>Eukaryota</taxon>
        <taxon>Fungi</taxon>
        <taxon>Dikarya</taxon>
        <taxon>Basidiomycota</taxon>
        <taxon>Ustilaginomycotina</taxon>
        <taxon>Exobasidiomycetes</taxon>
        <taxon>Tilletiales</taxon>
        <taxon>Tilletiaceae</taxon>
        <taxon>Tilletia</taxon>
    </lineage>
</organism>
<evidence type="ECO:0000256" key="3">
    <source>
        <dbReference type="ARBA" id="ARBA00023602"/>
    </source>
</evidence>
<dbReference type="GO" id="GO:0005829">
    <property type="term" value="C:cytosol"/>
    <property type="evidence" value="ECO:0007669"/>
    <property type="project" value="TreeGrafter"/>
</dbReference>
<sequence length="469" mass="52461">MSDSTTAAAAAASAPKKPVMGPQPPPLASARDLDDPVDFEMPLLPDGTRATGTSLSQGKTKEDLLREFDNTPLFMRELPPEEEDGEARENATLDALQSLAFDGTPDEVAENFKGQGNEYFKAKRYRDAATFYDKALDAHPTEPKLLENLHLNRAACNLELKNYGKVLRDTSAALKLNPNASKAFYRAARALLALRRARDALDCCTRAGADVVAADPGFNALTERARREAENEEKREREAKERERRKVEEERALNVAFLARGLWIEKSTRPPDNPFPAHFDPDALAPESRPDLPLLNSTWRATDPIRTPLVLPVFLLYPQHDQSDLITHFHEDETIGDRLDAVFPSDAPPQPWDAERREYVSKRLVVYASTRRRRLFKVGRGLTLRELMDKGAESPSSTATDSAPTAEEQRKARAERDGLILRDGILSLIVLPRESEAEREWVAKFKREREAAEAEEKRGKTVVSSTRVG</sequence>
<dbReference type="PANTHER" id="PTHR46035:SF1">
    <property type="entry name" value="TETRATRICOPEPTIDE REPEAT PROTEIN 4"/>
    <property type="match status" value="1"/>
</dbReference>
<evidence type="ECO:0000256" key="5">
    <source>
        <dbReference type="SAM" id="MobiDB-lite"/>
    </source>
</evidence>
<name>A0AAN6GGE9_9BASI</name>
<feature type="compositionally biased region" description="Basic and acidic residues" evidence="5">
    <location>
        <begin position="450"/>
        <end position="459"/>
    </location>
</feature>
<dbReference type="InterPro" id="IPR011990">
    <property type="entry name" value="TPR-like_helical_dom_sf"/>
</dbReference>
<comment type="similarity">
    <text evidence="3">Belongs to the TTC4 family.</text>
</comment>